<sequence>MDLYRSVRAIASASGTGDGSGGIDWDAVATAAKSATDAGTLELSPDDRAGYAADVRDARERLRSVGGLDFEVPETIEVQNRHHWIDANVSAFRRVMRPVESELQVAFPNATRVINTGSMTFVLSFLGSHVLGQYDPLLLADGDASGPGDDVSASEASSGSRVEDPQHSLYFVHPNIVAAADALDVDYPRFRRWIAFHEVAHAAEFGAAPWLSEHLESRMEDGLETLTKGEFDREAFHDLDVAMTAVEGYAEMLMDRAFDAEYADLRAKLDERRRGGGPLARLARRLLGLGLKRRQYERGARFFRTVADRRGVAAAAAVWERPENLPTSAELDDPGQWLKRVDP</sequence>
<dbReference type="Proteomes" id="UP000296733">
    <property type="component" value="Chromosome"/>
</dbReference>
<accession>A0A1H5TKX9</accession>
<gene>
    <name evidence="2" type="ORF">DV707_06255</name>
    <name evidence="3" type="ORF">SAMN04488133_0297</name>
</gene>
<feature type="region of interest" description="Disordered" evidence="1">
    <location>
        <begin position="323"/>
        <end position="343"/>
    </location>
</feature>
<dbReference type="PANTHER" id="PTHR39420">
    <property type="match status" value="1"/>
</dbReference>
<dbReference type="RefSeq" id="WP_103990100.1">
    <property type="nucleotide sequence ID" value="NZ_CP031311.1"/>
</dbReference>
<evidence type="ECO:0000313" key="4">
    <source>
        <dbReference type="Proteomes" id="UP000236740"/>
    </source>
</evidence>
<dbReference type="PANTHER" id="PTHR39420:SF1">
    <property type="entry name" value="HYDROLASE"/>
    <property type="match status" value="1"/>
</dbReference>
<organism evidence="3 4">
    <name type="scientific">Halobellus limi</name>
    <dbReference type="NCBI Taxonomy" id="699433"/>
    <lineage>
        <taxon>Archaea</taxon>
        <taxon>Methanobacteriati</taxon>
        <taxon>Methanobacteriota</taxon>
        <taxon>Stenosarchaea group</taxon>
        <taxon>Halobacteria</taxon>
        <taxon>Halobacteriales</taxon>
        <taxon>Haloferacaceae</taxon>
        <taxon>Halobellus</taxon>
    </lineage>
</organism>
<proteinExistence type="predicted"/>
<keyword evidence="4" id="KW-1185">Reference proteome</keyword>
<evidence type="ECO:0000256" key="1">
    <source>
        <dbReference type="SAM" id="MobiDB-lite"/>
    </source>
</evidence>
<dbReference type="Gene3D" id="1.20.150.30">
    <property type="entry name" value="Zincin-like metallopeptidase, N-terminal domain"/>
    <property type="match status" value="1"/>
</dbReference>
<evidence type="ECO:0000313" key="2">
    <source>
        <dbReference type="EMBL" id="QCC47299.1"/>
    </source>
</evidence>
<dbReference type="AlphaFoldDB" id="A0A1H5TKX9"/>
<dbReference type="EMBL" id="FNVN01000001">
    <property type="protein sequence ID" value="SEF62848.1"/>
    <property type="molecule type" value="Genomic_DNA"/>
</dbReference>
<dbReference type="NCBIfam" id="TIGR03624">
    <property type="entry name" value="putative hydrolase"/>
    <property type="match status" value="2"/>
</dbReference>
<reference evidence="3 4" key="1">
    <citation type="submission" date="2016-10" db="EMBL/GenBank/DDBJ databases">
        <authorList>
            <person name="de Groot N.N."/>
        </authorList>
    </citation>
    <scope>NUCLEOTIDE SEQUENCE [LARGE SCALE GENOMIC DNA]</scope>
    <source>
        <strain evidence="3 4">CGMCC 1.10331</strain>
    </source>
</reference>
<dbReference type="KEGG" id="hlm:DV707_06255"/>
<dbReference type="GO" id="GO:0016787">
    <property type="term" value="F:hydrolase activity"/>
    <property type="evidence" value="ECO:0007669"/>
    <property type="project" value="UniProtKB-KW"/>
</dbReference>
<evidence type="ECO:0000313" key="5">
    <source>
        <dbReference type="Proteomes" id="UP000296733"/>
    </source>
</evidence>
<dbReference type="GeneID" id="39857672"/>
<dbReference type="InterPro" id="IPR022454">
    <property type="entry name" value="CHP03883_F420-assoc"/>
</dbReference>
<dbReference type="InterPro" id="IPR018766">
    <property type="entry name" value="Zinicin_2"/>
</dbReference>
<dbReference type="NCBIfam" id="TIGR03883">
    <property type="entry name" value="DUF2342_F420"/>
    <property type="match status" value="1"/>
</dbReference>
<dbReference type="Proteomes" id="UP000236740">
    <property type="component" value="Unassembled WGS sequence"/>
</dbReference>
<dbReference type="InterPro" id="IPR042271">
    <property type="entry name" value="Zinicin_2_N"/>
</dbReference>
<reference evidence="2 5" key="2">
    <citation type="journal article" date="2019" name="Nat. Commun.">
        <title>A new type of DNA phosphorothioation-based antiviral system in archaea.</title>
        <authorList>
            <person name="Xiong L."/>
            <person name="Liu S."/>
            <person name="Chen S."/>
            <person name="Xiao Y."/>
            <person name="Zhu B."/>
            <person name="Gao Y."/>
            <person name="Zhang Y."/>
            <person name="Chen B."/>
            <person name="Luo J."/>
            <person name="Deng Z."/>
            <person name="Chen X."/>
            <person name="Wang L."/>
            <person name="Chen S."/>
        </authorList>
    </citation>
    <scope>NUCLEOTIDE SEQUENCE [LARGE SCALE GENOMIC DNA]</scope>
    <source>
        <strain evidence="2 5">CGMCC 1.10331</strain>
    </source>
</reference>
<dbReference type="Pfam" id="PF10103">
    <property type="entry name" value="Zincin_2"/>
    <property type="match status" value="1"/>
</dbReference>
<protein>
    <submittedName>
        <fullName evidence="3">Putative hydrolase/uncharacterized protein, coenzyme F420 biosynthesis associated</fullName>
    </submittedName>
</protein>
<name>A0A1H5TKX9_9EURY</name>
<dbReference type="OrthoDB" id="339796at2157"/>
<evidence type="ECO:0000313" key="3">
    <source>
        <dbReference type="EMBL" id="SEF62848.1"/>
    </source>
</evidence>
<dbReference type="SUPFAM" id="SSF55486">
    <property type="entry name" value="Metalloproteases ('zincins'), catalytic domain"/>
    <property type="match status" value="1"/>
</dbReference>
<keyword evidence="3" id="KW-0378">Hydrolase</keyword>
<dbReference type="EMBL" id="CP031311">
    <property type="protein sequence ID" value="QCC47299.1"/>
    <property type="molecule type" value="Genomic_DNA"/>
</dbReference>